<organism evidence="12 13">
    <name type="scientific">Wickerhamomyces mucosus</name>
    <dbReference type="NCBI Taxonomy" id="1378264"/>
    <lineage>
        <taxon>Eukaryota</taxon>
        <taxon>Fungi</taxon>
        <taxon>Dikarya</taxon>
        <taxon>Ascomycota</taxon>
        <taxon>Saccharomycotina</taxon>
        <taxon>Saccharomycetes</taxon>
        <taxon>Phaffomycetales</taxon>
        <taxon>Wickerhamomycetaceae</taxon>
        <taxon>Wickerhamomyces</taxon>
    </lineage>
</organism>
<dbReference type="PANTHER" id="PTHR45873:SF1">
    <property type="entry name" value="DNA POLYMERASE ETA"/>
    <property type="match status" value="1"/>
</dbReference>
<dbReference type="InterPro" id="IPR001126">
    <property type="entry name" value="UmuC"/>
</dbReference>
<evidence type="ECO:0000256" key="1">
    <source>
        <dbReference type="ARBA" id="ARBA00004123"/>
    </source>
</evidence>
<dbReference type="EMBL" id="JAEUBF010000877">
    <property type="protein sequence ID" value="KAH3674335.1"/>
    <property type="molecule type" value="Genomic_DNA"/>
</dbReference>
<keyword evidence="8" id="KW-0539">Nucleus</keyword>
<keyword evidence="7" id="KW-0234">DNA repair</keyword>
<dbReference type="GO" id="GO:0007064">
    <property type="term" value="P:mitotic sister chromatid cohesion"/>
    <property type="evidence" value="ECO:0007669"/>
    <property type="project" value="UniProtKB-ARBA"/>
</dbReference>
<evidence type="ECO:0000256" key="5">
    <source>
        <dbReference type="ARBA" id="ARBA00022771"/>
    </source>
</evidence>
<protein>
    <recommendedName>
        <fullName evidence="9">DNA polymerase eta</fullName>
    </recommendedName>
</protein>
<keyword evidence="3" id="KW-0479">Metal-binding</keyword>
<feature type="compositionally biased region" description="Low complexity" evidence="10">
    <location>
        <begin position="665"/>
        <end position="676"/>
    </location>
</feature>
<dbReference type="GO" id="GO:0006281">
    <property type="term" value="P:DNA repair"/>
    <property type="evidence" value="ECO:0007669"/>
    <property type="project" value="UniProtKB-KW"/>
</dbReference>
<dbReference type="Pfam" id="PF18439">
    <property type="entry name" value="zf_UBZ"/>
    <property type="match status" value="1"/>
</dbReference>
<dbReference type="GO" id="GO:0035861">
    <property type="term" value="C:site of double-strand break"/>
    <property type="evidence" value="ECO:0007669"/>
    <property type="project" value="TreeGrafter"/>
</dbReference>
<keyword evidence="13" id="KW-1185">Reference proteome</keyword>
<dbReference type="PANTHER" id="PTHR45873">
    <property type="entry name" value="DNA POLYMERASE ETA"/>
    <property type="match status" value="1"/>
</dbReference>
<evidence type="ECO:0000256" key="8">
    <source>
        <dbReference type="ARBA" id="ARBA00023242"/>
    </source>
</evidence>
<proteinExistence type="predicted"/>
<dbReference type="Pfam" id="PF11799">
    <property type="entry name" value="IMS_C"/>
    <property type="match status" value="1"/>
</dbReference>
<evidence type="ECO:0000313" key="12">
    <source>
        <dbReference type="EMBL" id="KAH3674335.1"/>
    </source>
</evidence>
<dbReference type="GO" id="GO:0003887">
    <property type="term" value="F:DNA-directed DNA polymerase activity"/>
    <property type="evidence" value="ECO:0007669"/>
    <property type="project" value="TreeGrafter"/>
</dbReference>
<dbReference type="GO" id="GO:0008270">
    <property type="term" value="F:zinc ion binding"/>
    <property type="evidence" value="ECO:0007669"/>
    <property type="project" value="UniProtKB-KW"/>
</dbReference>
<evidence type="ECO:0000256" key="4">
    <source>
        <dbReference type="ARBA" id="ARBA00022763"/>
    </source>
</evidence>
<evidence type="ECO:0000256" key="6">
    <source>
        <dbReference type="ARBA" id="ARBA00022833"/>
    </source>
</evidence>
<dbReference type="AlphaFoldDB" id="A0A9P8PMP4"/>
<evidence type="ECO:0000256" key="9">
    <source>
        <dbReference type="ARBA" id="ARBA00044975"/>
    </source>
</evidence>
<evidence type="ECO:0000313" key="13">
    <source>
        <dbReference type="Proteomes" id="UP000769528"/>
    </source>
</evidence>
<dbReference type="SUPFAM" id="SSF56672">
    <property type="entry name" value="DNA/RNA polymerases"/>
    <property type="match status" value="1"/>
</dbReference>
<dbReference type="Gene3D" id="3.40.1170.60">
    <property type="match status" value="1"/>
</dbReference>
<dbReference type="InterPro" id="IPR052230">
    <property type="entry name" value="DNA_polymerase_eta"/>
</dbReference>
<dbReference type="InterPro" id="IPR036775">
    <property type="entry name" value="DNA_pol_Y-fam_lit_finger_sf"/>
</dbReference>
<feature type="region of interest" description="Disordered" evidence="10">
    <location>
        <begin position="659"/>
        <end position="714"/>
    </location>
</feature>
<dbReference type="InterPro" id="IPR017961">
    <property type="entry name" value="DNA_pol_Y-fam_little_finger"/>
</dbReference>
<dbReference type="InterPro" id="IPR041298">
    <property type="entry name" value="UBZ3"/>
</dbReference>
<dbReference type="Gene3D" id="3.30.1490.100">
    <property type="entry name" value="DNA polymerase, Y-family, little finger domain"/>
    <property type="match status" value="1"/>
</dbReference>
<evidence type="ECO:0000256" key="10">
    <source>
        <dbReference type="SAM" id="MobiDB-lite"/>
    </source>
</evidence>
<reference evidence="12" key="2">
    <citation type="submission" date="2021-01" db="EMBL/GenBank/DDBJ databases">
        <authorList>
            <person name="Schikora-Tamarit M.A."/>
        </authorList>
    </citation>
    <scope>NUCLEOTIDE SEQUENCE</scope>
    <source>
        <strain evidence="12">CBS6341</strain>
    </source>
</reference>
<evidence type="ECO:0000256" key="3">
    <source>
        <dbReference type="ARBA" id="ARBA00022723"/>
    </source>
</evidence>
<dbReference type="GO" id="GO:0070987">
    <property type="term" value="P:error-free translesion synthesis"/>
    <property type="evidence" value="ECO:0007669"/>
    <property type="project" value="UniProtKB-ARBA"/>
</dbReference>
<comment type="subcellular location">
    <subcellularLocation>
        <location evidence="1">Nucleus</location>
    </subcellularLocation>
</comment>
<dbReference type="Pfam" id="PF00817">
    <property type="entry name" value="IMS"/>
    <property type="match status" value="1"/>
</dbReference>
<accession>A0A9P8PMP4</accession>
<gene>
    <name evidence="12" type="ORF">WICMUC_003361</name>
</gene>
<comment type="caution">
    <text evidence="12">The sequence shown here is derived from an EMBL/GenBank/DDBJ whole genome shotgun (WGS) entry which is preliminary data.</text>
</comment>
<dbReference type="OrthoDB" id="5723at2759"/>
<reference evidence="12" key="1">
    <citation type="journal article" date="2021" name="Open Biol.">
        <title>Shared evolutionary footprints suggest mitochondrial oxidative damage underlies multiple complex I losses in fungi.</title>
        <authorList>
            <person name="Schikora-Tamarit M.A."/>
            <person name="Marcet-Houben M."/>
            <person name="Nosek J."/>
            <person name="Gabaldon T."/>
        </authorList>
    </citation>
    <scope>NUCLEOTIDE SEQUENCE</scope>
    <source>
        <strain evidence="12">CBS6341</strain>
    </source>
</reference>
<dbReference type="GO" id="GO:0005634">
    <property type="term" value="C:nucleus"/>
    <property type="evidence" value="ECO:0007669"/>
    <property type="project" value="UniProtKB-SubCell"/>
</dbReference>
<dbReference type="Proteomes" id="UP000769528">
    <property type="component" value="Unassembled WGS sequence"/>
</dbReference>
<feature type="domain" description="UmuC" evidence="11">
    <location>
        <begin position="45"/>
        <end position="298"/>
    </location>
</feature>
<dbReference type="InterPro" id="IPR043502">
    <property type="entry name" value="DNA/RNA_pol_sf"/>
</dbReference>
<dbReference type="GO" id="GO:0003684">
    <property type="term" value="F:damaged DNA binding"/>
    <property type="evidence" value="ECO:0007669"/>
    <property type="project" value="InterPro"/>
</dbReference>
<dbReference type="GO" id="GO:0042276">
    <property type="term" value="P:error-prone translesion synthesis"/>
    <property type="evidence" value="ECO:0007669"/>
    <property type="project" value="TreeGrafter"/>
</dbReference>
<dbReference type="GO" id="GO:0005657">
    <property type="term" value="C:replication fork"/>
    <property type="evidence" value="ECO:0007669"/>
    <property type="project" value="TreeGrafter"/>
</dbReference>
<sequence length="714" mass="82327">MVQSPIIIKVNPNINTIQRHSKFTKQNLLDLNNPLKSFQSPLSTIAHIDVNAFFAQVEQIRTGLSPEDPIVCVQWSTLIAVSYPAREYGIGRMDSIETAKLKCPVLKPIHTAVFKKGENFWRYTDEAKEFPSPVNHKVSLDPYRRESRKLMKMFKLHCDLVEKASVDESFLELGRLVLRKLFEIIPDFKIDRLKNDDYLPNLPIDLSLTTYGYMPDTEVSINDYDDLFILLGSIITHDIRKDIQENLGYTTSCGISNNKTLAKLASGFKKPNNQTIVLNSQIFQFLNNFQLKDFWSMGGKTGEFLKMKLIPEDDESNSIEYIRNHYTINELKILLNDDSLSLKLFEMCKGSYKTPVVSKIQLKSMNSSKNVRGKSCENIGDSIQWIRIFAVDLYQRLIEIEDELSKKIRPKTISMSVRLKDFTSHSKQISIQNIYCNNDEMEEIFYNHGIQLIKELEIQYGKIYPLTNLNMTINNFELLDKGFENNNILNFAKKGDINDVFKDLKKEPKTDQLMLPVPKKKVQNNAFKSFEKVQNINDLFKDLKQETSQEIITKNEPLPSSNAQYDAFKKYSKVQNINDVFLTPKKEIEEVKAVSQVNEGNTNNSTEVSSIIDDSFFQITDLSIICQKCNIKVVDIDEHKDFHYALELSKTFDQGEQRIFDNKDNNNNNNNNNNENTISKQTSRQNTNGNNNSKKKSVGNKRTKFDKNQSKLPF</sequence>
<dbReference type="SUPFAM" id="SSF100879">
    <property type="entry name" value="Lesion bypass DNA polymerase (Y-family), little finger domain"/>
    <property type="match status" value="1"/>
</dbReference>
<keyword evidence="6" id="KW-0862">Zinc</keyword>
<feature type="compositionally biased region" description="Basic residues" evidence="10">
    <location>
        <begin position="693"/>
        <end position="702"/>
    </location>
</feature>
<dbReference type="FunFam" id="3.40.1170.60:FF:000008">
    <property type="entry name" value="DNA polymerase eta subunit"/>
    <property type="match status" value="1"/>
</dbReference>
<keyword evidence="5" id="KW-0863">Zinc-finger</keyword>
<dbReference type="InterPro" id="IPR043128">
    <property type="entry name" value="Rev_trsase/Diguanyl_cyclase"/>
</dbReference>
<dbReference type="GO" id="GO:0009314">
    <property type="term" value="P:response to radiation"/>
    <property type="evidence" value="ECO:0007669"/>
    <property type="project" value="TreeGrafter"/>
</dbReference>
<dbReference type="PROSITE" id="PS50173">
    <property type="entry name" value="UMUC"/>
    <property type="match status" value="1"/>
</dbReference>
<dbReference type="PIRSF" id="PIRSF036603">
    <property type="entry name" value="DPol_eta"/>
    <property type="match status" value="1"/>
</dbReference>
<feature type="compositionally biased region" description="Basic and acidic residues" evidence="10">
    <location>
        <begin position="703"/>
        <end position="714"/>
    </location>
</feature>
<evidence type="ECO:0000256" key="7">
    <source>
        <dbReference type="ARBA" id="ARBA00023204"/>
    </source>
</evidence>
<evidence type="ECO:0000259" key="11">
    <source>
        <dbReference type="PROSITE" id="PS50173"/>
    </source>
</evidence>
<dbReference type="Gene3D" id="3.30.70.270">
    <property type="match status" value="1"/>
</dbReference>
<keyword evidence="4" id="KW-0227">DNA damage</keyword>
<evidence type="ECO:0000256" key="2">
    <source>
        <dbReference type="ARBA" id="ARBA00022679"/>
    </source>
</evidence>
<keyword evidence="2" id="KW-0808">Transferase</keyword>
<name>A0A9P8PMP4_9ASCO</name>